<dbReference type="Pfam" id="PF12974">
    <property type="entry name" value="Phosphonate-bd"/>
    <property type="match status" value="1"/>
</dbReference>
<protein>
    <submittedName>
        <fullName evidence="2">Phosphate ABC transporter</fullName>
    </submittedName>
</protein>
<proteinExistence type="predicted"/>
<dbReference type="Proteomes" id="UP000051242">
    <property type="component" value="Unassembled WGS sequence"/>
</dbReference>
<dbReference type="PANTHER" id="PTHR35841:SF1">
    <property type="entry name" value="PHOSPHONATES-BINDING PERIPLASMIC PROTEIN"/>
    <property type="match status" value="1"/>
</dbReference>
<dbReference type="AlphaFoldDB" id="A0A0R2TEP6"/>
<gene>
    <name evidence="2" type="ORF">ABR85_08170</name>
</gene>
<evidence type="ECO:0000256" key="1">
    <source>
        <dbReference type="SAM" id="SignalP"/>
    </source>
</evidence>
<organism evidence="2 3">
    <name type="scientific">OM182 bacterium BACL3 MAG-120619-bin3</name>
    <dbReference type="NCBI Taxonomy" id="1655593"/>
    <lineage>
        <taxon>Bacteria</taxon>
        <taxon>Pseudomonadati</taxon>
        <taxon>Pseudomonadota</taxon>
        <taxon>Gammaproteobacteria</taxon>
        <taxon>OMG group</taxon>
        <taxon>OM182 clade</taxon>
    </lineage>
</organism>
<sequence>MTNLAGLIAFATPLSLSVPVIAADNYIVGVVPQFATQIISSTWEPLLEELAAKTGDTFELVIETDITQFEVAFERGDYDIAYMNPWHAVIAFETQGYVPIVKDGANSLKGILIVKADSEISEVSQLDNAEIAFPSPNALSASLLMRTELATLHGLTVTPLYVRTHPSVYLNVALGKSLAGGGVLRTLRAQPQSLQDQVKIIYETREVSPHPIVAHPSISLEARLKIANALLEIAAEPEGAALFAGIPMQQPTSAKLEEYLALRDWRLREFYVAN</sequence>
<dbReference type="EMBL" id="LICD01000013">
    <property type="protein sequence ID" value="KRO83938.1"/>
    <property type="molecule type" value="Genomic_DNA"/>
</dbReference>
<evidence type="ECO:0000313" key="2">
    <source>
        <dbReference type="EMBL" id="KRO83938.1"/>
    </source>
</evidence>
<feature type="signal peptide" evidence="1">
    <location>
        <begin position="1"/>
        <end position="22"/>
    </location>
</feature>
<feature type="chain" id="PRO_5006424710" evidence="1">
    <location>
        <begin position="23"/>
        <end position="274"/>
    </location>
</feature>
<accession>A0A0R2TEP6</accession>
<dbReference type="PANTHER" id="PTHR35841">
    <property type="entry name" value="PHOSPHONATES-BINDING PERIPLASMIC PROTEIN"/>
    <property type="match status" value="1"/>
</dbReference>
<evidence type="ECO:0000313" key="3">
    <source>
        <dbReference type="Proteomes" id="UP000051242"/>
    </source>
</evidence>
<dbReference type="Gene3D" id="3.40.190.10">
    <property type="entry name" value="Periplasmic binding protein-like II"/>
    <property type="match status" value="2"/>
</dbReference>
<dbReference type="SUPFAM" id="SSF53850">
    <property type="entry name" value="Periplasmic binding protein-like II"/>
    <property type="match status" value="1"/>
</dbReference>
<name>A0A0R2TEP6_9GAMM</name>
<comment type="caution">
    <text evidence="2">The sequence shown here is derived from an EMBL/GenBank/DDBJ whole genome shotgun (WGS) entry which is preliminary data.</text>
</comment>
<reference evidence="2 3" key="1">
    <citation type="submission" date="2015-10" db="EMBL/GenBank/DDBJ databases">
        <title>Metagenome-Assembled Genomes uncover a global brackish microbiome.</title>
        <authorList>
            <person name="Hugerth L.W."/>
            <person name="Larsson J."/>
            <person name="Alneberg J."/>
            <person name="Lindh M.V."/>
            <person name="Legrand C."/>
            <person name="Pinhassi J."/>
            <person name="Andersson A.F."/>
        </authorList>
    </citation>
    <scope>NUCLEOTIDE SEQUENCE [LARGE SCALE GENOMIC DNA]</scope>
    <source>
        <strain evidence="2">BACL22 MAG-120619-bin3</strain>
    </source>
</reference>
<keyword evidence="1" id="KW-0732">Signal</keyword>